<evidence type="ECO:0008006" key="4">
    <source>
        <dbReference type="Google" id="ProtNLM"/>
    </source>
</evidence>
<dbReference type="AlphaFoldDB" id="A0ABD3GN68"/>
<dbReference type="PIRSF" id="PIRSF015897">
    <property type="entry name" value="PRIB5"/>
    <property type="match status" value="1"/>
</dbReference>
<dbReference type="InterPro" id="IPR051710">
    <property type="entry name" value="Phosphatase_SH3-domain"/>
</dbReference>
<dbReference type="Pfam" id="PF00300">
    <property type="entry name" value="His_Phos_1"/>
    <property type="match status" value="1"/>
</dbReference>
<organism evidence="2 3">
    <name type="scientific">Riccia sorocarpa</name>
    <dbReference type="NCBI Taxonomy" id="122646"/>
    <lineage>
        <taxon>Eukaryota</taxon>
        <taxon>Viridiplantae</taxon>
        <taxon>Streptophyta</taxon>
        <taxon>Embryophyta</taxon>
        <taxon>Marchantiophyta</taxon>
        <taxon>Marchantiopsida</taxon>
        <taxon>Marchantiidae</taxon>
        <taxon>Marchantiales</taxon>
        <taxon>Ricciaceae</taxon>
        <taxon>Riccia</taxon>
    </lineage>
</organism>
<feature type="region of interest" description="Disordered" evidence="1">
    <location>
        <begin position="35"/>
        <end position="54"/>
    </location>
</feature>
<gene>
    <name evidence="2" type="ORF">R1sor_023349</name>
</gene>
<evidence type="ECO:0000313" key="2">
    <source>
        <dbReference type="EMBL" id="KAL3680393.1"/>
    </source>
</evidence>
<accession>A0ABD3GN68</accession>
<dbReference type="SUPFAM" id="SSF53254">
    <property type="entry name" value="Phosphoglycerate mutase-like"/>
    <property type="match status" value="1"/>
</dbReference>
<dbReference type="PANTHER" id="PTHR16469">
    <property type="entry name" value="UBIQUITIN-ASSOCIATED AND SH3 DOMAIN-CONTAINING BA-RELATED"/>
    <property type="match status" value="1"/>
</dbReference>
<dbReference type="EMBL" id="JBJQOH010000007">
    <property type="protein sequence ID" value="KAL3680393.1"/>
    <property type="molecule type" value="Genomic_DNA"/>
</dbReference>
<dbReference type="SMART" id="SM00855">
    <property type="entry name" value="PGAM"/>
    <property type="match status" value="1"/>
</dbReference>
<name>A0ABD3GN68_9MARC</name>
<dbReference type="Proteomes" id="UP001633002">
    <property type="component" value="Unassembled WGS sequence"/>
</dbReference>
<dbReference type="PANTHER" id="PTHR16469:SF27">
    <property type="entry name" value="UBIQUITIN-ASSOCIATED AND SH3 DOMAIN-CONTAINING BA-RELATED"/>
    <property type="match status" value="1"/>
</dbReference>
<keyword evidence="3" id="KW-1185">Reference proteome</keyword>
<reference evidence="2 3" key="1">
    <citation type="submission" date="2024-09" db="EMBL/GenBank/DDBJ databases">
        <title>Chromosome-scale assembly of Riccia sorocarpa.</title>
        <authorList>
            <person name="Paukszto L."/>
        </authorList>
    </citation>
    <scope>NUCLEOTIDE SEQUENCE [LARGE SCALE GENOMIC DNA]</scope>
    <source>
        <strain evidence="2">LP-2024</strain>
        <tissue evidence="2">Aerial parts of the thallus</tissue>
    </source>
</reference>
<sequence length="314" mass="34908">MQDGRMNWNCCRWRHGGDRVMDPVDPAPVISEEESEALEGMREDSSSGEPNAAQRPYMQNLFVMRHGERMDDADELWSETAPRPWDPPLTEKGKYQAFVVGKRLKREGWDITRVLVSPFLRCVQTAAEVVTALCLVDSSSDPSSSREAEIDPSKVKVSFEFGLSELMNARAIRRPPEAATSGAPSEAIPWHLDLSELAAMFPPGTFDTSVKSVWPQIPAWRESTADAHQRYASTLLSLANKFVKENILCITHGQGVGVSVAEFQFLVYAVDYCAHSHVQRPIYSFSSDGSFSAGEWELLTESGPSGVLYGKFKD</sequence>
<dbReference type="InterPro" id="IPR013078">
    <property type="entry name" value="His_Pase_superF_clade-1"/>
</dbReference>
<dbReference type="InterPro" id="IPR012398">
    <property type="entry name" value="PRIB5"/>
</dbReference>
<dbReference type="InterPro" id="IPR029033">
    <property type="entry name" value="His_PPase_superfam"/>
</dbReference>
<dbReference type="Gene3D" id="3.40.50.1240">
    <property type="entry name" value="Phosphoglycerate mutase-like"/>
    <property type="match status" value="1"/>
</dbReference>
<dbReference type="CDD" id="cd07067">
    <property type="entry name" value="HP_PGM_like"/>
    <property type="match status" value="1"/>
</dbReference>
<proteinExistence type="predicted"/>
<evidence type="ECO:0000256" key="1">
    <source>
        <dbReference type="SAM" id="MobiDB-lite"/>
    </source>
</evidence>
<protein>
    <recommendedName>
        <fullName evidence="4">Phosphoglycerate mutase family protein</fullName>
    </recommendedName>
</protein>
<comment type="caution">
    <text evidence="2">The sequence shown here is derived from an EMBL/GenBank/DDBJ whole genome shotgun (WGS) entry which is preliminary data.</text>
</comment>
<evidence type="ECO:0000313" key="3">
    <source>
        <dbReference type="Proteomes" id="UP001633002"/>
    </source>
</evidence>